<evidence type="ECO:0000256" key="1">
    <source>
        <dbReference type="ARBA" id="ARBA00004648"/>
    </source>
</evidence>
<evidence type="ECO:0000259" key="11">
    <source>
        <dbReference type="Pfam" id="PF09258"/>
    </source>
</evidence>
<dbReference type="InterPro" id="IPR015338">
    <property type="entry name" value="GT64_dom"/>
</dbReference>
<dbReference type="PANTHER" id="PTHR48261:SF2">
    <property type="entry name" value="ACETYLGLUCOSAMINYLTRANSFERASE"/>
    <property type="match status" value="1"/>
</dbReference>
<evidence type="ECO:0000256" key="5">
    <source>
        <dbReference type="ARBA" id="ARBA00022824"/>
    </source>
</evidence>
<evidence type="ECO:0000313" key="12">
    <source>
        <dbReference type="Proteomes" id="UP001652625"/>
    </source>
</evidence>
<organism evidence="12 13">
    <name type="scientific">Hydra vulgaris</name>
    <name type="common">Hydra</name>
    <name type="synonym">Hydra attenuata</name>
    <dbReference type="NCBI Taxonomy" id="6087"/>
    <lineage>
        <taxon>Eukaryota</taxon>
        <taxon>Metazoa</taxon>
        <taxon>Cnidaria</taxon>
        <taxon>Hydrozoa</taxon>
        <taxon>Hydroidolina</taxon>
        <taxon>Anthoathecata</taxon>
        <taxon>Aplanulata</taxon>
        <taxon>Hydridae</taxon>
        <taxon>Hydra</taxon>
    </lineage>
</organism>
<keyword evidence="6 9" id="KW-1133">Transmembrane helix</keyword>
<proteinExistence type="inferred from homology"/>
<feature type="domain" description="Exostosin GT47" evidence="10">
    <location>
        <begin position="78"/>
        <end position="354"/>
    </location>
</feature>
<sequence>MRLVHRYMVLSILLFFLISIILFDYLRFLKKSKDSFTTLNLSNGYRSHVVTLTDTSPTNKKCRFHSCFNHFLCKLNSMHQIKVYIYPNNEYRTSNNEKIFMEESFEFNLIKEAIEKSQYFTENITEACLFIPPLDLLTEEGIDLKLASAILKFLSRWESGNNHVIFNLFPLHPTSINTAMSLAHGNAIVAGTNFISSNYRQGFDISIPLFTKAMTSTQKIPTFSGTRKWKLIVSQVSMDIEKRNVLNKLKDLHPDLLMIQACPGTFDMMYPEVLCKDSKPFYYPAVLQEGTFCLLLPGYYYGSSLLLDAMMMGCIPVIMMNDYVLPFSEVIDWSRAAVIVREQQIGDVMSILNNIKENLIILKRYQLQYLWQKYFNSIASVVNTTLDIINERIFIHQKKSYEDWNGIYSSFKNDNLNVGISPPLFYPLTCSLKVGFTAVILTYNRIETLFLLMQQLDNVPSLVKLLIIWNNPFLNPTGNWPNMLKPWKLIRSETNRLTNRFYPFPDIETEAVMAIDDDILMLTTDEIEFAYQTWCEFPDRLVGFPPRSSQELINGNEMKYKYESEWQNELSMVLTGAAFYHKIYNYKFTYELPLKAKEYIDQNMNCEDIAMNFLIASLTGKPPIKVTPRKRFKCTRCSANDSLWSETTHFVKRSECLKIFTQHFKRMPLQSVEFRVDPVLFQENISLSDKDFPDVGTV</sequence>
<feature type="domain" description="Glycosyl transferase 64" evidence="11">
    <location>
        <begin position="436"/>
        <end position="681"/>
    </location>
</feature>
<evidence type="ECO:0000313" key="13">
    <source>
        <dbReference type="RefSeq" id="XP_065670452.1"/>
    </source>
</evidence>
<keyword evidence="12" id="KW-1185">Reference proteome</keyword>
<dbReference type="Proteomes" id="UP001652625">
    <property type="component" value="Chromosome 12"/>
</dbReference>
<dbReference type="GeneID" id="100212044"/>
<dbReference type="InterPro" id="IPR040911">
    <property type="entry name" value="Exostosin_GT47"/>
</dbReference>
<evidence type="ECO:0000256" key="2">
    <source>
        <dbReference type="ARBA" id="ARBA00010271"/>
    </source>
</evidence>
<feature type="transmembrane region" description="Helical" evidence="9">
    <location>
        <begin position="7"/>
        <end position="26"/>
    </location>
</feature>
<evidence type="ECO:0000256" key="3">
    <source>
        <dbReference type="ARBA" id="ARBA00022679"/>
    </source>
</evidence>
<comment type="subcellular location">
    <subcellularLocation>
        <location evidence="1">Endoplasmic reticulum membrane</location>
        <topology evidence="1">Single-pass type II membrane protein</topology>
    </subcellularLocation>
</comment>
<dbReference type="Pfam" id="PF09258">
    <property type="entry name" value="Glyco_transf_64"/>
    <property type="match status" value="1"/>
</dbReference>
<evidence type="ECO:0000256" key="7">
    <source>
        <dbReference type="ARBA" id="ARBA00023136"/>
    </source>
</evidence>
<protein>
    <submittedName>
        <fullName evidence="13">Exostosin-2 isoform X4</fullName>
    </submittedName>
</protein>
<dbReference type="InterPro" id="IPR029044">
    <property type="entry name" value="Nucleotide-diphossugar_trans"/>
</dbReference>
<evidence type="ECO:0000256" key="6">
    <source>
        <dbReference type="ARBA" id="ARBA00022989"/>
    </source>
</evidence>
<dbReference type="RefSeq" id="XP_065670452.1">
    <property type="nucleotide sequence ID" value="XM_065814380.1"/>
</dbReference>
<evidence type="ECO:0000256" key="8">
    <source>
        <dbReference type="ARBA" id="ARBA00023157"/>
    </source>
</evidence>
<gene>
    <name evidence="13" type="primary">LOC100212044</name>
</gene>
<dbReference type="Pfam" id="PF03016">
    <property type="entry name" value="Exostosin_GT47"/>
    <property type="match status" value="1"/>
</dbReference>
<name>A0ABM4D803_HYDVU</name>
<keyword evidence="3" id="KW-0808">Transferase</keyword>
<evidence type="ECO:0000259" key="10">
    <source>
        <dbReference type="Pfam" id="PF03016"/>
    </source>
</evidence>
<dbReference type="Gene3D" id="3.90.550.10">
    <property type="entry name" value="Spore Coat Polysaccharide Biosynthesis Protein SpsA, Chain A"/>
    <property type="match status" value="1"/>
</dbReference>
<dbReference type="SUPFAM" id="SSF53448">
    <property type="entry name" value="Nucleotide-diphospho-sugar transferases"/>
    <property type="match status" value="1"/>
</dbReference>
<evidence type="ECO:0000256" key="9">
    <source>
        <dbReference type="SAM" id="Phobius"/>
    </source>
</evidence>
<accession>A0ABM4D803</accession>
<keyword evidence="8" id="KW-1015">Disulfide bond</keyword>
<keyword evidence="7 9" id="KW-0472">Membrane</keyword>
<evidence type="ECO:0000256" key="4">
    <source>
        <dbReference type="ARBA" id="ARBA00022692"/>
    </source>
</evidence>
<keyword evidence="4 9" id="KW-0812">Transmembrane</keyword>
<dbReference type="PANTHER" id="PTHR48261">
    <property type="entry name" value="ACETYLGLUCOSAMINYLTRANSFERASE"/>
    <property type="match status" value="1"/>
</dbReference>
<keyword evidence="5" id="KW-0256">Endoplasmic reticulum</keyword>
<comment type="similarity">
    <text evidence="2">Belongs to the glycosyltransferase 47 family.</text>
</comment>
<reference evidence="13" key="1">
    <citation type="submission" date="2025-08" db="UniProtKB">
        <authorList>
            <consortium name="RefSeq"/>
        </authorList>
    </citation>
    <scope>IDENTIFICATION</scope>
</reference>
<dbReference type="InterPro" id="IPR004263">
    <property type="entry name" value="Exostosin"/>
</dbReference>